<keyword evidence="4 7" id="KW-0812">Transmembrane</keyword>
<comment type="caution">
    <text evidence="8">The sequence shown here is derived from an EMBL/GenBank/DDBJ whole genome shotgun (WGS) entry which is preliminary data.</text>
</comment>
<evidence type="ECO:0000256" key="1">
    <source>
        <dbReference type="ARBA" id="ARBA00004651"/>
    </source>
</evidence>
<reference evidence="8 9" key="1">
    <citation type="submission" date="2019-03" db="EMBL/GenBank/DDBJ databases">
        <title>Lake Tanganyika Metagenome-Assembled Genomes (MAGs).</title>
        <authorList>
            <person name="Tran P."/>
        </authorList>
    </citation>
    <scope>NUCLEOTIDE SEQUENCE [LARGE SCALE GENOMIC DNA]</scope>
    <source>
        <strain evidence="8">K_DeepCast_65m_m2_236</strain>
    </source>
</reference>
<feature type="transmembrane region" description="Helical" evidence="7">
    <location>
        <begin position="45"/>
        <end position="72"/>
    </location>
</feature>
<dbReference type="PANTHER" id="PTHR30065:SF1">
    <property type="entry name" value="SURFACE PRESENTATION OF ANTIGENS PROTEIN SPAR"/>
    <property type="match status" value="1"/>
</dbReference>
<keyword evidence="8" id="KW-0966">Cell projection</keyword>
<dbReference type="InterPro" id="IPR002010">
    <property type="entry name" value="T3SS_IM_R"/>
</dbReference>
<dbReference type="AlphaFoldDB" id="A0A937X5Q4"/>
<evidence type="ECO:0000256" key="5">
    <source>
        <dbReference type="ARBA" id="ARBA00022989"/>
    </source>
</evidence>
<comment type="subcellular location">
    <subcellularLocation>
        <location evidence="1">Cell membrane</location>
        <topology evidence="1">Multi-pass membrane protein</topology>
    </subcellularLocation>
</comment>
<keyword evidence="6 7" id="KW-0472">Membrane</keyword>
<evidence type="ECO:0000256" key="2">
    <source>
        <dbReference type="ARBA" id="ARBA00009772"/>
    </source>
</evidence>
<comment type="similarity">
    <text evidence="2">Belongs to the FliR/MopE/SpaR family.</text>
</comment>
<dbReference type="GO" id="GO:0006605">
    <property type="term" value="P:protein targeting"/>
    <property type="evidence" value="ECO:0007669"/>
    <property type="project" value="InterPro"/>
</dbReference>
<sequence length="88" mass="9911">QDHFLSAYDGMLTIVFTLLLPVLGILLLAELALAIMNRVMPQMNVFVAGFPVKIGVGILTIFLGLPLMMAYFMELFKNWVQLAMAFFR</sequence>
<evidence type="ECO:0000313" key="9">
    <source>
        <dbReference type="Proteomes" id="UP000703893"/>
    </source>
</evidence>
<evidence type="ECO:0000256" key="4">
    <source>
        <dbReference type="ARBA" id="ARBA00022692"/>
    </source>
</evidence>
<keyword evidence="8" id="KW-0969">Cilium</keyword>
<evidence type="ECO:0000313" key="8">
    <source>
        <dbReference type="EMBL" id="MBM3275272.1"/>
    </source>
</evidence>
<keyword evidence="5 7" id="KW-1133">Transmembrane helix</keyword>
<dbReference type="PANTHER" id="PTHR30065">
    <property type="entry name" value="FLAGELLAR BIOSYNTHETIC PROTEIN FLIR"/>
    <property type="match status" value="1"/>
</dbReference>
<accession>A0A937X5Q4</accession>
<evidence type="ECO:0000256" key="7">
    <source>
        <dbReference type="SAM" id="Phobius"/>
    </source>
</evidence>
<dbReference type="Pfam" id="PF01311">
    <property type="entry name" value="Bac_export_1"/>
    <property type="match status" value="1"/>
</dbReference>
<keyword evidence="3" id="KW-1003">Cell membrane</keyword>
<evidence type="ECO:0000256" key="6">
    <source>
        <dbReference type="ARBA" id="ARBA00023136"/>
    </source>
</evidence>
<gene>
    <name evidence="8" type="ORF">FJZ00_08965</name>
</gene>
<proteinExistence type="inferred from homology"/>
<dbReference type="Proteomes" id="UP000703893">
    <property type="component" value="Unassembled WGS sequence"/>
</dbReference>
<dbReference type="PRINTS" id="PR00953">
    <property type="entry name" value="TYPE3IMRPROT"/>
</dbReference>
<protein>
    <submittedName>
        <fullName evidence="8">Flagellar biosynthetic protein FliR</fullName>
    </submittedName>
</protein>
<feature type="transmembrane region" description="Helical" evidence="7">
    <location>
        <begin position="12"/>
        <end position="33"/>
    </location>
</feature>
<organism evidence="8 9">
    <name type="scientific">Candidatus Tanganyikabacteria bacterium</name>
    <dbReference type="NCBI Taxonomy" id="2961651"/>
    <lineage>
        <taxon>Bacteria</taxon>
        <taxon>Bacillati</taxon>
        <taxon>Candidatus Sericytochromatia</taxon>
        <taxon>Candidatus Tanganyikabacteria</taxon>
    </lineage>
</organism>
<dbReference type="EMBL" id="VGJX01000509">
    <property type="protein sequence ID" value="MBM3275272.1"/>
    <property type="molecule type" value="Genomic_DNA"/>
</dbReference>
<keyword evidence="8" id="KW-0282">Flagellum</keyword>
<feature type="non-terminal residue" evidence="8">
    <location>
        <position position="1"/>
    </location>
</feature>
<evidence type="ECO:0000256" key="3">
    <source>
        <dbReference type="ARBA" id="ARBA00022475"/>
    </source>
</evidence>
<name>A0A937X5Q4_9BACT</name>
<dbReference type="GO" id="GO:0005886">
    <property type="term" value="C:plasma membrane"/>
    <property type="evidence" value="ECO:0007669"/>
    <property type="project" value="UniProtKB-SubCell"/>
</dbReference>